<dbReference type="SUPFAM" id="SSF48113">
    <property type="entry name" value="Heme-dependent peroxidases"/>
    <property type="match status" value="1"/>
</dbReference>
<feature type="disulfide bond" evidence="12">
    <location>
        <begin position="37"/>
        <end position="117"/>
    </location>
</feature>
<dbReference type="Gene3D" id="1.10.520.10">
    <property type="match status" value="1"/>
</dbReference>
<keyword evidence="12" id="KW-1015">Disulfide bond</keyword>
<dbReference type="PRINTS" id="PR00461">
    <property type="entry name" value="PLPEROXIDASE"/>
</dbReference>
<evidence type="ECO:0000256" key="9">
    <source>
        <dbReference type="PIRSR" id="PIRSR600823-1"/>
    </source>
</evidence>
<evidence type="ECO:0000259" key="14">
    <source>
        <dbReference type="PROSITE" id="PS50873"/>
    </source>
</evidence>
<dbReference type="GO" id="GO:0046872">
    <property type="term" value="F:metal ion binding"/>
    <property type="evidence" value="ECO:0007669"/>
    <property type="project" value="UniProtKB-KW"/>
</dbReference>
<comment type="caution">
    <text evidence="15">The sequence shown here is derived from an EMBL/GenBank/DDBJ whole genome shotgun (WGS) entry which is preliminary data.</text>
</comment>
<evidence type="ECO:0000256" key="5">
    <source>
        <dbReference type="ARBA" id="ARBA00022617"/>
    </source>
</evidence>
<dbReference type="PROSITE" id="PS50873">
    <property type="entry name" value="PEROXIDASE_4"/>
    <property type="match status" value="1"/>
</dbReference>
<proteinExistence type="inferred from homology"/>
<comment type="cofactor">
    <cofactor evidence="10">
        <name>Ca(2+)</name>
        <dbReference type="ChEBI" id="CHEBI:29108"/>
    </cofactor>
    <text evidence="10">Binds 2 calcium ions per subunit.</text>
</comment>
<dbReference type="EC" id="1.11.1.7" evidence="3"/>
<keyword evidence="7" id="KW-0560">Oxidoreductase</keyword>
<feature type="domain" description="Plant heme peroxidase family profile" evidence="14">
    <location>
        <begin position="27"/>
        <end position="117"/>
    </location>
</feature>
<keyword evidence="6 10" id="KW-0479">Metal-binding</keyword>
<dbReference type="InterPro" id="IPR000823">
    <property type="entry name" value="Peroxidase_pln"/>
</dbReference>
<evidence type="ECO:0000256" key="7">
    <source>
        <dbReference type="ARBA" id="ARBA00023002"/>
    </source>
</evidence>
<keyword evidence="5" id="KW-0349">Heme</keyword>
<dbReference type="EMBL" id="JAYMYQ010000003">
    <property type="protein sequence ID" value="KAK7345690.1"/>
    <property type="molecule type" value="Genomic_DNA"/>
</dbReference>
<evidence type="ECO:0000256" key="11">
    <source>
        <dbReference type="PIRSR" id="PIRSR600823-4"/>
    </source>
</evidence>
<reference evidence="15 16" key="1">
    <citation type="submission" date="2024-01" db="EMBL/GenBank/DDBJ databases">
        <title>The genomes of 5 underutilized Papilionoideae crops provide insights into root nodulation and disease resistanc.</title>
        <authorList>
            <person name="Jiang F."/>
        </authorList>
    </citation>
    <scope>NUCLEOTIDE SEQUENCE [LARGE SCALE GENOMIC DNA]</scope>
    <source>
        <strain evidence="15">LVBAO_FW01</strain>
        <tissue evidence="15">Leaves</tissue>
    </source>
</reference>
<dbReference type="Pfam" id="PF00141">
    <property type="entry name" value="peroxidase"/>
    <property type="match status" value="1"/>
</dbReference>
<evidence type="ECO:0000256" key="3">
    <source>
        <dbReference type="ARBA" id="ARBA00012313"/>
    </source>
</evidence>
<evidence type="ECO:0000256" key="12">
    <source>
        <dbReference type="PIRSR" id="PIRSR600823-5"/>
    </source>
</evidence>
<evidence type="ECO:0000313" key="15">
    <source>
        <dbReference type="EMBL" id="KAK7345690.1"/>
    </source>
</evidence>
<dbReference type="Proteomes" id="UP001367508">
    <property type="component" value="Unassembled WGS sequence"/>
</dbReference>
<dbReference type="GO" id="GO:0140825">
    <property type="term" value="F:lactoperoxidase activity"/>
    <property type="evidence" value="ECO:0007669"/>
    <property type="project" value="UniProtKB-EC"/>
</dbReference>
<dbReference type="InterPro" id="IPR002016">
    <property type="entry name" value="Haem_peroxidase"/>
</dbReference>
<gene>
    <name evidence="15" type="ORF">VNO77_16300</name>
</gene>
<evidence type="ECO:0000256" key="4">
    <source>
        <dbReference type="ARBA" id="ARBA00022559"/>
    </source>
</evidence>
<dbReference type="AlphaFoldDB" id="A0AAN9M061"/>
<feature type="binding site" evidence="10">
    <location>
        <position position="78"/>
    </location>
    <ligand>
        <name>Ca(2+)</name>
        <dbReference type="ChEBI" id="CHEBI:29108"/>
        <label>1</label>
    </ligand>
</feature>
<feature type="binding site" evidence="10">
    <location>
        <position position="91"/>
    </location>
    <ligand>
        <name>Ca(2+)</name>
        <dbReference type="ChEBI" id="CHEBI:29108"/>
        <label>1</label>
    </ligand>
</feature>
<feature type="active site" description="Proton acceptor" evidence="9">
    <location>
        <position position="68"/>
    </location>
</feature>
<name>A0AAN9M061_CANGL</name>
<evidence type="ECO:0000256" key="13">
    <source>
        <dbReference type="RuleBase" id="RU004241"/>
    </source>
</evidence>
<dbReference type="InterPro" id="IPR010255">
    <property type="entry name" value="Haem_peroxidase_sf"/>
</dbReference>
<keyword evidence="10" id="KW-0106">Calcium</keyword>
<evidence type="ECO:0000256" key="6">
    <source>
        <dbReference type="ARBA" id="ARBA00022723"/>
    </source>
</evidence>
<comment type="similarity">
    <text evidence="13">Belongs to the peroxidase family.</text>
</comment>
<evidence type="ECO:0000256" key="2">
    <source>
        <dbReference type="ARBA" id="ARBA00001970"/>
    </source>
</evidence>
<sequence length="162" mass="18316">MEKYFPWILLATVIMAMPLSFGIKANQLSYNYYKFSCLNLESVINSELLSLFLTDATAPAAFLRLMFHDCQVQGCDASILLDSNHLNHISEIISSRNFGIRKREMIDHIKSILEEECLGQDAPSLLGWFPCKFRLSGEFCLLAGECSEGTRQRSRIGIWLGA</sequence>
<keyword evidence="4" id="KW-0575">Peroxidase</keyword>
<dbReference type="PANTHER" id="PTHR31235">
    <property type="entry name" value="PEROXIDASE 25-RELATED"/>
    <property type="match status" value="1"/>
</dbReference>
<evidence type="ECO:0000256" key="1">
    <source>
        <dbReference type="ARBA" id="ARBA00000189"/>
    </source>
</evidence>
<feature type="binding site" evidence="10">
    <location>
        <position position="76"/>
    </location>
    <ligand>
        <name>Ca(2+)</name>
        <dbReference type="ChEBI" id="CHEBI:29108"/>
        <label>1</label>
    </ligand>
</feature>
<comment type="cofactor">
    <cofactor evidence="2">
        <name>heme b</name>
        <dbReference type="ChEBI" id="CHEBI:60344"/>
    </cofactor>
</comment>
<evidence type="ECO:0000313" key="16">
    <source>
        <dbReference type="Proteomes" id="UP001367508"/>
    </source>
</evidence>
<evidence type="ECO:0000256" key="10">
    <source>
        <dbReference type="PIRSR" id="PIRSR600823-3"/>
    </source>
</evidence>
<feature type="binding site" evidence="10">
    <location>
        <position position="72"/>
    </location>
    <ligand>
        <name>Ca(2+)</name>
        <dbReference type="ChEBI" id="CHEBI:29108"/>
        <label>1</label>
    </ligand>
</feature>
<dbReference type="GO" id="GO:0006979">
    <property type="term" value="P:response to oxidative stress"/>
    <property type="evidence" value="ECO:0007669"/>
    <property type="project" value="InterPro"/>
</dbReference>
<dbReference type="GO" id="GO:0020037">
    <property type="term" value="F:heme binding"/>
    <property type="evidence" value="ECO:0007669"/>
    <property type="project" value="InterPro"/>
</dbReference>
<evidence type="ECO:0000256" key="8">
    <source>
        <dbReference type="ARBA" id="ARBA00023004"/>
    </source>
</evidence>
<keyword evidence="16" id="KW-1185">Reference proteome</keyword>
<feature type="binding site" evidence="10">
    <location>
        <position position="69"/>
    </location>
    <ligand>
        <name>Ca(2+)</name>
        <dbReference type="ChEBI" id="CHEBI:29108"/>
        <label>1</label>
    </ligand>
</feature>
<feature type="binding site" evidence="10">
    <location>
        <position position="74"/>
    </location>
    <ligand>
        <name>Ca(2+)</name>
        <dbReference type="ChEBI" id="CHEBI:29108"/>
        <label>1</label>
    </ligand>
</feature>
<comment type="catalytic activity">
    <reaction evidence="1">
        <text>2 a phenolic donor + H2O2 = 2 a phenolic radical donor + 2 H2O</text>
        <dbReference type="Rhea" id="RHEA:56136"/>
        <dbReference type="ChEBI" id="CHEBI:15377"/>
        <dbReference type="ChEBI" id="CHEBI:16240"/>
        <dbReference type="ChEBI" id="CHEBI:139520"/>
        <dbReference type="ChEBI" id="CHEBI:139521"/>
        <dbReference type="EC" id="1.11.1.7"/>
    </reaction>
</comment>
<organism evidence="15 16">
    <name type="scientific">Canavalia gladiata</name>
    <name type="common">Sword bean</name>
    <name type="synonym">Dolichos gladiatus</name>
    <dbReference type="NCBI Taxonomy" id="3824"/>
    <lineage>
        <taxon>Eukaryota</taxon>
        <taxon>Viridiplantae</taxon>
        <taxon>Streptophyta</taxon>
        <taxon>Embryophyta</taxon>
        <taxon>Tracheophyta</taxon>
        <taxon>Spermatophyta</taxon>
        <taxon>Magnoliopsida</taxon>
        <taxon>eudicotyledons</taxon>
        <taxon>Gunneridae</taxon>
        <taxon>Pentapetalae</taxon>
        <taxon>rosids</taxon>
        <taxon>fabids</taxon>
        <taxon>Fabales</taxon>
        <taxon>Fabaceae</taxon>
        <taxon>Papilionoideae</taxon>
        <taxon>50 kb inversion clade</taxon>
        <taxon>NPAAA clade</taxon>
        <taxon>indigoferoid/millettioid clade</taxon>
        <taxon>Phaseoleae</taxon>
        <taxon>Canavalia</taxon>
    </lineage>
</organism>
<protein>
    <recommendedName>
        <fullName evidence="3">peroxidase</fullName>
        <ecNumber evidence="3">1.11.1.7</ecNumber>
    </recommendedName>
</protein>
<keyword evidence="8" id="KW-0408">Iron</keyword>
<feature type="disulfide bond" evidence="12">
    <location>
        <begin position="70"/>
        <end position="75"/>
    </location>
</feature>
<feature type="site" description="Transition state stabilizer" evidence="11">
    <location>
        <position position="64"/>
    </location>
</feature>
<accession>A0AAN9M061</accession>